<dbReference type="InterPro" id="IPR032710">
    <property type="entry name" value="NTF2-like_dom_sf"/>
</dbReference>
<sequence>MTEVNVMQFFQRWNDALATGNPDAVTALYAEDAILLPTVSNQVRHNHEEIRDYFVNFLAKEPKGVIDEANIRFLADDLAINSGVYTFTFGDQSQVTARYTYLYRRIDGDWKIVEHHSSAMPEVASVSDQESAAA</sequence>
<evidence type="ECO:0000313" key="3">
    <source>
        <dbReference type="Proteomes" id="UP000019205"/>
    </source>
</evidence>
<dbReference type="InterPro" id="IPR016887">
    <property type="entry name" value="UCP028470_steroid_isom-rel"/>
</dbReference>
<accession>A4A7M6</accession>
<dbReference type="CDD" id="cd00531">
    <property type="entry name" value="NTF2_like"/>
    <property type="match status" value="1"/>
</dbReference>
<evidence type="ECO:0000259" key="1">
    <source>
        <dbReference type="Pfam" id="PF08332"/>
    </source>
</evidence>
<comment type="caution">
    <text evidence="2">The sequence shown here is derived from an EMBL/GenBank/DDBJ whole genome shotgun (WGS) entry which is preliminary data.</text>
</comment>
<dbReference type="GO" id="GO:0004683">
    <property type="term" value="F:calcium/calmodulin-dependent protein kinase activity"/>
    <property type="evidence" value="ECO:0007669"/>
    <property type="project" value="InterPro"/>
</dbReference>
<dbReference type="NCBIfam" id="TIGR02246">
    <property type="entry name" value="SgcJ/EcaC family oxidoreductase"/>
    <property type="match status" value="1"/>
</dbReference>
<dbReference type="InterPro" id="IPR011944">
    <property type="entry name" value="Steroid_delta5-4_isomerase"/>
</dbReference>
<dbReference type="RefSeq" id="WP_008293124.1">
    <property type="nucleotide sequence ID" value="NZ_CM002299.1"/>
</dbReference>
<dbReference type="Pfam" id="PF08332">
    <property type="entry name" value="CaMKII_AD"/>
    <property type="match status" value="1"/>
</dbReference>
<organism evidence="2 3">
    <name type="scientific">Congregibacter litoralis KT71</name>
    <dbReference type="NCBI Taxonomy" id="314285"/>
    <lineage>
        <taxon>Bacteria</taxon>
        <taxon>Pseudomonadati</taxon>
        <taxon>Pseudomonadota</taxon>
        <taxon>Gammaproteobacteria</taxon>
        <taxon>Cellvibrionales</taxon>
        <taxon>Halieaceae</taxon>
        <taxon>Congregibacter</taxon>
    </lineage>
</organism>
<reference evidence="2 3" key="2">
    <citation type="journal article" date="2009" name="PLoS ONE">
        <title>The photosynthetic apparatus and its regulation in the aerobic gammaproteobacterium Congregibacter litoralis gen. nov., sp. nov.</title>
        <authorList>
            <person name="Spring S."/>
            <person name="Lunsdorf H."/>
            <person name="Fuchs B.M."/>
            <person name="Tindall B.J."/>
        </authorList>
    </citation>
    <scope>NUCLEOTIDE SEQUENCE [LARGE SCALE GENOMIC DNA]</scope>
    <source>
        <strain evidence="2">KT71</strain>
    </source>
</reference>
<dbReference type="InterPro" id="IPR013543">
    <property type="entry name" value="Ca/CaM-dep_prot_kinase-assoc"/>
</dbReference>
<dbReference type="OrthoDB" id="953853at2"/>
<dbReference type="Gene3D" id="3.10.450.50">
    <property type="match status" value="1"/>
</dbReference>
<feature type="domain" description="Calcium/calmodulin-dependent protein kinase II association-domain" evidence="1">
    <location>
        <begin position="4"/>
        <end position="121"/>
    </location>
</feature>
<dbReference type="Proteomes" id="UP000019205">
    <property type="component" value="Chromosome"/>
</dbReference>
<dbReference type="SUPFAM" id="SSF54427">
    <property type="entry name" value="NTF2-like"/>
    <property type="match status" value="1"/>
</dbReference>
<proteinExistence type="predicted"/>
<dbReference type="eggNOG" id="COG4875">
    <property type="taxonomic scope" value="Bacteria"/>
</dbReference>
<evidence type="ECO:0000313" key="2">
    <source>
        <dbReference type="EMBL" id="EAQ98295.1"/>
    </source>
</evidence>
<dbReference type="EMBL" id="AAOA02000002">
    <property type="protein sequence ID" value="EAQ98295.1"/>
    <property type="molecule type" value="Genomic_DNA"/>
</dbReference>
<gene>
    <name evidence="2" type="ORF">KT71_03572</name>
</gene>
<dbReference type="STRING" id="314285.KT71_03572"/>
<dbReference type="GO" id="GO:0005516">
    <property type="term" value="F:calmodulin binding"/>
    <property type="evidence" value="ECO:0007669"/>
    <property type="project" value="InterPro"/>
</dbReference>
<dbReference type="HOGENOM" id="CLU_123929_2_0_6"/>
<reference evidence="2 3" key="1">
    <citation type="journal article" date="2007" name="Proc. Natl. Acad. Sci. U.S.A.">
        <title>Characterization of a marine gammaproteobacterium capable of aerobic anoxygenic photosynthesis.</title>
        <authorList>
            <person name="Fuchs B.M."/>
            <person name="Spring S."/>
            <person name="Teeling H."/>
            <person name="Quast C."/>
            <person name="Wulf J."/>
            <person name="Schattenhofer M."/>
            <person name="Yan S."/>
            <person name="Ferriera S."/>
            <person name="Johnson J."/>
            <person name="Glockner F.O."/>
            <person name="Amann R."/>
        </authorList>
    </citation>
    <scope>NUCLEOTIDE SEQUENCE [LARGE SCALE GENOMIC DNA]</scope>
    <source>
        <strain evidence="2">KT71</strain>
    </source>
</reference>
<keyword evidence="3" id="KW-1185">Reference proteome</keyword>
<dbReference type="AlphaFoldDB" id="A4A7M6"/>
<protein>
    <recommendedName>
        <fullName evidence="1">Calcium/calmodulin-dependent protein kinase II association-domain domain-containing protein</fullName>
    </recommendedName>
</protein>
<dbReference type="PIRSF" id="PIRSF028470">
    <property type="entry name" value="UCP028470"/>
    <property type="match status" value="1"/>
</dbReference>
<name>A4A7M6_9GAMM</name>